<dbReference type="InterPro" id="IPR050736">
    <property type="entry name" value="Sensor_HK_Regulatory"/>
</dbReference>
<dbReference type="OrthoDB" id="9764438at2"/>
<comment type="catalytic activity">
    <reaction evidence="1">
        <text>ATP + protein L-histidine = ADP + protein N-phospho-L-histidine.</text>
        <dbReference type="EC" id="2.7.13.3"/>
    </reaction>
</comment>
<dbReference type="PANTHER" id="PTHR43711">
    <property type="entry name" value="TWO-COMPONENT HISTIDINE KINASE"/>
    <property type="match status" value="1"/>
</dbReference>
<dbReference type="InterPro" id="IPR005467">
    <property type="entry name" value="His_kinase_dom"/>
</dbReference>
<feature type="transmembrane region" description="Helical" evidence="13">
    <location>
        <begin position="415"/>
        <end position="442"/>
    </location>
</feature>
<comment type="subcellular location">
    <subcellularLocation>
        <location evidence="2">Membrane</location>
        <topology evidence="2">Multi-pass membrane protein</topology>
    </subcellularLocation>
</comment>
<name>A0A1H7Q7C6_9GAMM</name>
<dbReference type="SUPFAM" id="SSF47384">
    <property type="entry name" value="Homodimeric domain of signal transducing histidine kinase"/>
    <property type="match status" value="1"/>
</dbReference>
<feature type="transmembrane region" description="Helical" evidence="13">
    <location>
        <begin position="167"/>
        <end position="186"/>
    </location>
</feature>
<evidence type="ECO:0000256" key="8">
    <source>
        <dbReference type="ARBA" id="ARBA00022777"/>
    </source>
</evidence>
<dbReference type="Pfam" id="PF02518">
    <property type="entry name" value="HATPase_c"/>
    <property type="match status" value="1"/>
</dbReference>
<dbReference type="CDD" id="cd10322">
    <property type="entry name" value="SLC5sbd"/>
    <property type="match status" value="1"/>
</dbReference>
<keyword evidence="5" id="KW-0597">Phosphoprotein</keyword>
<dbReference type="GO" id="GO:0022857">
    <property type="term" value="F:transmembrane transporter activity"/>
    <property type="evidence" value="ECO:0007669"/>
    <property type="project" value="InterPro"/>
</dbReference>
<keyword evidence="10" id="KW-0902">Two-component regulatory system</keyword>
<dbReference type="PROSITE" id="PS50109">
    <property type="entry name" value="HIS_KIN"/>
    <property type="match status" value="1"/>
</dbReference>
<dbReference type="InterPro" id="IPR003661">
    <property type="entry name" value="HisK_dim/P_dom"/>
</dbReference>
<evidence type="ECO:0000256" key="2">
    <source>
        <dbReference type="ARBA" id="ARBA00004141"/>
    </source>
</evidence>
<evidence type="ECO:0000256" key="10">
    <source>
        <dbReference type="ARBA" id="ARBA00023012"/>
    </source>
</evidence>
<dbReference type="Gene3D" id="1.20.1730.10">
    <property type="entry name" value="Sodium/glucose cotransporter"/>
    <property type="match status" value="1"/>
</dbReference>
<dbReference type="GO" id="GO:0000155">
    <property type="term" value="F:phosphorelay sensor kinase activity"/>
    <property type="evidence" value="ECO:0007669"/>
    <property type="project" value="InterPro"/>
</dbReference>
<dbReference type="InterPro" id="IPR036097">
    <property type="entry name" value="HisK_dim/P_sf"/>
</dbReference>
<organism evidence="15 16">
    <name type="scientific">Ectothiorhodospira marina</name>
    <dbReference type="NCBI Taxonomy" id="1396821"/>
    <lineage>
        <taxon>Bacteria</taxon>
        <taxon>Pseudomonadati</taxon>
        <taxon>Pseudomonadota</taxon>
        <taxon>Gammaproteobacteria</taxon>
        <taxon>Chromatiales</taxon>
        <taxon>Ectothiorhodospiraceae</taxon>
        <taxon>Ectothiorhodospira</taxon>
    </lineage>
</organism>
<feature type="domain" description="Histidine kinase" evidence="14">
    <location>
        <begin position="690"/>
        <end position="910"/>
    </location>
</feature>
<gene>
    <name evidence="15" type="ORF">SAMN05444515_11636</name>
</gene>
<accession>A0A1H7Q7C6</accession>
<dbReference type="FunFam" id="3.30.565.10:FF:000006">
    <property type="entry name" value="Sensor histidine kinase WalK"/>
    <property type="match status" value="1"/>
</dbReference>
<evidence type="ECO:0000256" key="5">
    <source>
        <dbReference type="ARBA" id="ARBA00022553"/>
    </source>
</evidence>
<dbReference type="STRING" id="1396821.SAMN05444515_11636"/>
<feature type="transmembrane region" description="Helical" evidence="13">
    <location>
        <begin position="389"/>
        <end position="409"/>
    </location>
</feature>
<dbReference type="CDD" id="cd16922">
    <property type="entry name" value="HATPase_EvgS-ArcB-TorS-like"/>
    <property type="match status" value="1"/>
</dbReference>
<feature type="transmembrane region" description="Helical" evidence="13">
    <location>
        <begin position="288"/>
        <end position="313"/>
    </location>
</feature>
<dbReference type="Gene3D" id="3.30.565.10">
    <property type="entry name" value="Histidine kinase-like ATPase, C-terminal domain"/>
    <property type="match status" value="1"/>
</dbReference>
<keyword evidence="6" id="KW-0808">Transferase</keyword>
<dbReference type="EC" id="2.7.13.3" evidence="4"/>
<keyword evidence="11 13" id="KW-0472">Membrane</keyword>
<feature type="transmembrane region" description="Helical" evidence="13">
    <location>
        <begin position="36"/>
        <end position="55"/>
    </location>
</feature>
<dbReference type="InterPro" id="IPR001734">
    <property type="entry name" value="Na/solute_symporter"/>
</dbReference>
<dbReference type="RefSeq" id="WP_090254955.1">
    <property type="nucleotide sequence ID" value="NZ_FOAA01000016.1"/>
</dbReference>
<dbReference type="Gene3D" id="1.10.287.130">
    <property type="match status" value="1"/>
</dbReference>
<evidence type="ECO:0000259" key="14">
    <source>
        <dbReference type="PROSITE" id="PS50109"/>
    </source>
</evidence>
<evidence type="ECO:0000256" key="7">
    <source>
        <dbReference type="ARBA" id="ARBA00022692"/>
    </source>
</evidence>
<dbReference type="InterPro" id="IPR038377">
    <property type="entry name" value="Na/Glc_symporter_sf"/>
</dbReference>
<feature type="transmembrane region" description="Helical" evidence="13">
    <location>
        <begin position="449"/>
        <end position="471"/>
    </location>
</feature>
<feature type="transmembrane region" description="Helical" evidence="13">
    <location>
        <begin position="207"/>
        <end position="230"/>
    </location>
</feature>
<evidence type="ECO:0000256" key="13">
    <source>
        <dbReference type="SAM" id="Phobius"/>
    </source>
</evidence>
<sequence length="923" mass="101674">MNIGLVIGVSLGYLLILFGIAYWGDKRSDQGRSIINSPYVYALSIAVYCTSWTFYGSVGLAAEGGIHYLPIYLGPTLMAALFWIVLRKMVRISKVNRITSIADFVASRYGKSQLLGGLVTIIALVGLVPYIALQLRAVSDTFHVMVSYPDVAASQLAHTVPFYADNAFYVALILAAFAILFGTRHIDASEHHSGMVAAIAFESVVKLVAFLLAGLVITFVIFGGVGDLFSQAAAHPQLVELFHVGELSDYGNWIAFTLLAMVVVLVLPRQFQVAVVENVDESHVRKAAWLFPLYLFLINLFVLPIAFAGVLVLGDGEMNPDNFVLALPLSQDMQLLALIVFLGGLSAATAMIIVETVALATMLCNDLVMPALLRIRWLGLERRRDLTRLLLYIRRGAILIGILLGYTYVRVTSDMVGLVSMGLVSFCAVAQFAPALIGGIFWKGATRKGALAGLMAGFVIWLYTLLLPSFVQAGWLPATFITQGPWGIELLKPYALFGLSGLHQITHSLVWSMLVNLGAYVTVSLLTQQNTMERIQANLFVDVFRLSAERYGISRFWRGTATVDDLFDLLKRFVGEERARRAFEHYARGRGLDLARMREADSDLIQLCEHMLAGSIGAASARVMVSNVAKGDVVSLEEVMEILDEASQVIAYSQQLEAKSRELETATRELRAANEQLKQLDRMKDDFISTVTHELRTPLTSIRSFTEILYDNRDLDPDKRQEFLGIIISESERLTRLINQVLDLAKLESGAMRWYIRRYDLVEILSDAATASSQLFKTKAVDLQLDLPDHPVPMDTDRDRLMQVIINLLSNAVKFTPSHTGRVTLRLTPLEEGGVKVEVEDNGPGIPTEDLATLFEKFRQVGDALTEKPEGTGLGLAICKNIIQHLGGRIWVDSQPGAGATFAFNLPPLDGPAAQETKPAKPE</sequence>
<dbReference type="InterPro" id="IPR003594">
    <property type="entry name" value="HATPase_dom"/>
</dbReference>
<keyword evidence="9 13" id="KW-1133">Transmembrane helix</keyword>
<keyword evidence="7 13" id="KW-0812">Transmembrane</keyword>
<dbReference type="InterPro" id="IPR004358">
    <property type="entry name" value="Sig_transdc_His_kin-like_C"/>
</dbReference>
<evidence type="ECO:0000256" key="12">
    <source>
        <dbReference type="SAM" id="Coils"/>
    </source>
</evidence>
<proteinExistence type="inferred from homology"/>
<dbReference type="SMART" id="SM00387">
    <property type="entry name" value="HATPase_c"/>
    <property type="match status" value="1"/>
</dbReference>
<evidence type="ECO:0000256" key="3">
    <source>
        <dbReference type="ARBA" id="ARBA00006434"/>
    </source>
</evidence>
<dbReference type="Pfam" id="PF00512">
    <property type="entry name" value="HisKA"/>
    <property type="match status" value="1"/>
</dbReference>
<dbReference type="CDD" id="cd00082">
    <property type="entry name" value="HisKA"/>
    <property type="match status" value="1"/>
</dbReference>
<dbReference type="PROSITE" id="PS50283">
    <property type="entry name" value="NA_SOLUT_SYMP_3"/>
    <property type="match status" value="1"/>
</dbReference>
<dbReference type="EMBL" id="FOAA01000016">
    <property type="protein sequence ID" value="SEL43217.1"/>
    <property type="molecule type" value="Genomic_DNA"/>
</dbReference>
<dbReference type="InterPro" id="IPR036890">
    <property type="entry name" value="HATPase_C_sf"/>
</dbReference>
<dbReference type="GO" id="GO:0005886">
    <property type="term" value="C:plasma membrane"/>
    <property type="evidence" value="ECO:0007669"/>
    <property type="project" value="UniProtKB-ARBA"/>
</dbReference>
<keyword evidence="8" id="KW-0418">Kinase</keyword>
<reference evidence="16" key="1">
    <citation type="submission" date="2016-10" db="EMBL/GenBank/DDBJ databases">
        <authorList>
            <person name="Varghese N."/>
            <person name="Submissions S."/>
        </authorList>
    </citation>
    <scope>NUCLEOTIDE SEQUENCE [LARGE SCALE GENOMIC DNA]</scope>
    <source>
        <strain evidence="16">DSM 241</strain>
    </source>
</reference>
<evidence type="ECO:0000256" key="6">
    <source>
        <dbReference type="ARBA" id="ARBA00022679"/>
    </source>
</evidence>
<evidence type="ECO:0000256" key="1">
    <source>
        <dbReference type="ARBA" id="ARBA00000085"/>
    </source>
</evidence>
<dbReference type="PANTHER" id="PTHR43711:SF30">
    <property type="entry name" value="HISTIDINE KINASE"/>
    <property type="match status" value="1"/>
</dbReference>
<evidence type="ECO:0000256" key="11">
    <source>
        <dbReference type="ARBA" id="ARBA00023136"/>
    </source>
</evidence>
<dbReference type="Proteomes" id="UP000199256">
    <property type="component" value="Unassembled WGS sequence"/>
</dbReference>
<evidence type="ECO:0000256" key="4">
    <source>
        <dbReference type="ARBA" id="ARBA00012438"/>
    </source>
</evidence>
<keyword evidence="12" id="KW-0175">Coiled coil</keyword>
<evidence type="ECO:0000313" key="15">
    <source>
        <dbReference type="EMBL" id="SEL43217.1"/>
    </source>
</evidence>
<protein>
    <recommendedName>
        <fullName evidence="4">histidine kinase</fullName>
        <ecNumber evidence="4">2.7.13.3</ecNumber>
    </recommendedName>
</protein>
<dbReference type="AlphaFoldDB" id="A0A1H7Q7C6"/>
<feature type="coiled-coil region" evidence="12">
    <location>
        <begin position="649"/>
        <end position="690"/>
    </location>
</feature>
<feature type="transmembrane region" description="Helical" evidence="13">
    <location>
        <begin position="335"/>
        <end position="368"/>
    </location>
</feature>
<feature type="transmembrane region" description="Helical" evidence="13">
    <location>
        <begin position="114"/>
        <end position="133"/>
    </location>
</feature>
<evidence type="ECO:0000256" key="9">
    <source>
        <dbReference type="ARBA" id="ARBA00022989"/>
    </source>
</evidence>
<feature type="transmembrane region" description="Helical" evidence="13">
    <location>
        <begin position="67"/>
        <end position="86"/>
    </location>
</feature>
<comment type="similarity">
    <text evidence="3">Belongs to the sodium:solute symporter (SSF) (TC 2.A.21) family.</text>
</comment>
<keyword evidence="16" id="KW-1185">Reference proteome</keyword>
<dbReference type="PRINTS" id="PR00344">
    <property type="entry name" value="BCTRLSENSOR"/>
</dbReference>
<feature type="transmembrane region" description="Helical" evidence="13">
    <location>
        <begin position="6"/>
        <end position="24"/>
    </location>
</feature>
<evidence type="ECO:0000313" key="16">
    <source>
        <dbReference type="Proteomes" id="UP000199256"/>
    </source>
</evidence>
<feature type="transmembrane region" description="Helical" evidence="13">
    <location>
        <begin position="250"/>
        <end position="267"/>
    </location>
</feature>
<dbReference type="FunFam" id="1.10.287.130:FF:000001">
    <property type="entry name" value="Two-component sensor histidine kinase"/>
    <property type="match status" value="1"/>
</dbReference>
<dbReference type="SMART" id="SM00388">
    <property type="entry name" value="HisKA"/>
    <property type="match status" value="1"/>
</dbReference>
<dbReference type="SUPFAM" id="SSF55874">
    <property type="entry name" value="ATPase domain of HSP90 chaperone/DNA topoisomerase II/histidine kinase"/>
    <property type="match status" value="1"/>
</dbReference>